<evidence type="ECO:0000256" key="1">
    <source>
        <dbReference type="SAM" id="MobiDB-lite"/>
    </source>
</evidence>
<protein>
    <recommendedName>
        <fullName evidence="4">Transposase DDE domain-containing protein</fullName>
    </recommendedName>
</protein>
<dbReference type="Proteomes" id="UP000321534">
    <property type="component" value="Unassembled WGS sequence"/>
</dbReference>
<dbReference type="EMBL" id="BJYX01000001">
    <property type="protein sequence ID" value="GEO28283.1"/>
    <property type="molecule type" value="Genomic_DNA"/>
</dbReference>
<dbReference type="AlphaFoldDB" id="A0A512CVP9"/>
<organism evidence="2 3">
    <name type="scientific">Terrabacter aerolatus</name>
    <dbReference type="NCBI Taxonomy" id="422442"/>
    <lineage>
        <taxon>Bacteria</taxon>
        <taxon>Bacillati</taxon>
        <taxon>Actinomycetota</taxon>
        <taxon>Actinomycetes</taxon>
        <taxon>Micrococcales</taxon>
        <taxon>Intrasporangiaceae</taxon>
        <taxon>Terrabacter</taxon>
    </lineage>
</organism>
<evidence type="ECO:0000313" key="3">
    <source>
        <dbReference type="Proteomes" id="UP000321534"/>
    </source>
</evidence>
<reference evidence="2 3" key="1">
    <citation type="submission" date="2019-07" db="EMBL/GenBank/DDBJ databases">
        <title>Whole genome shotgun sequence of Terrabacter aerolatus NBRC 106305.</title>
        <authorList>
            <person name="Hosoyama A."/>
            <person name="Uohara A."/>
            <person name="Ohji S."/>
            <person name="Ichikawa N."/>
        </authorList>
    </citation>
    <scope>NUCLEOTIDE SEQUENCE [LARGE SCALE GENOMIC DNA]</scope>
    <source>
        <strain evidence="2 3">NBRC 106305</strain>
    </source>
</reference>
<evidence type="ECO:0000313" key="2">
    <source>
        <dbReference type="EMBL" id="GEO28283.1"/>
    </source>
</evidence>
<keyword evidence="3" id="KW-1185">Reference proteome</keyword>
<feature type="region of interest" description="Disordered" evidence="1">
    <location>
        <begin position="602"/>
        <end position="627"/>
    </location>
</feature>
<feature type="region of interest" description="Disordered" evidence="1">
    <location>
        <begin position="564"/>
        <end position="585"/>
    </location>
</feature>
<feature type="compositionally biased region" description="Low complexity" evidence="1">
    <location>
        <begin position="453"/>
        <end position="466"/>
    </location>
</feature>
<gene>
    <name evidence="2" type="ORF">TAE01_00930</name>
</gene>
<proteinExistence type="predicted"/>
<feature type="compositionally biased region" description="Low complexity" evidence="1">
    <location>
        <begin position="602"/>
        <end position="612"/>
    </location>
</feature>
<evidence type="ECO:0008006" key="4">
    <source>
        <dbReference type="Google" id="ProtNLM"/>
    </source>
</evidence>
<accession>A0A512CVP9</accession>
<sequence>MLAGPARVFHLRADPALVHRLEAVIDTSGLGAWFEAELAGADTRAGGRRRTLNARALLVALLTLSAAEQPLILRDAARLLNAMTPSTKHRLGIPRTGVTGEGAVTERMVSYLFNRMLALIDPSPHAASNRDAYERARDDAVAAHADPDGVIDETALGAALTELKAGHADALADRFTRLRWVLDRGVEATHPRQIAHTGSYALDSSEVRTWARQNRKQPKAPWLYPDPDASWNGKKTHGSNGWYGYWLHALVRVPEASRAATNASTGNGDDVPCLVERIDLTAANADVREAGLGMLTRMVADHENADAAAGTPDRPRRDVLADRAYTSENRKAEDWIWPLWELGFTSVHDLTVHQLGPARRGTPKPTSGALVIDGQPYSPRLPAHLRTLTPPPIGADRATIAAYQASIAQRAIYALHAVGGRNEDGSWDFGCRAMALLGQLRCDLKPRSLTLPLTKPTTTPTVFTPPAGRTPKVCGQEKSRISRDELPYWQPDLYGSKAWYDSFNRRNRIEGIFGNLKNDATQNITRGNFRVMGLAKTAFMTMVAVMAVNLRLLDAWQLRRDAQARAGAGDELTRPAPRARRPRRRTLLIEATRARVAAARAAADAVAAHQPAPGGGAGAVPDPPPDA</sequence>
<name>A0A512CVP9_9MICO</name>
<comment type="caution">
    <text evidence="2">The sequence shown here is derived from an EMBL/GenBank/DDBJ whole genome shotgun (WGS) entry which is preliminary data.</text>
</comment>
<feature type="region of interest" description="Disordered" evidence="1">
    <location>
        <begin position="453"/>
        <end position="477"/>
    </location>
</feature>
<feature type="compositionally biased region" description="Low complexity" evidence="1">
    <location>
        <begin position="564"/>
        <end position="576"/>
    </location>
</feature>